<feature type="transmembrane region" description="Helical" evidence="8">
    <location>
        <begin position="199"/>
        <end position="219"/>
    </location>
</feature>
<sequence>MHRFLVRRPDAIIPLLAGYFIIEFLVRLAIPHGMRFDESQQALFSQWLTLGYDSQPPLYNWVQAVVVSVFGLSLTAISAVKNIFLFLVYLSYYRLAREVLTDKVFAAIATLSLLTIPQFFWEAQRDLTHTVAQLVTINLFLCGAIRTLKAPSLGSYAFTGLALGLGMLSKYNFALLAAGALVAVLMHPQGRARVFDKRFLLTILISLVIFLPHGIWLIHNFDLASGRTLGIMAEEAPEGAFAKFVKGPLKFLKLIVIIGAPTLIVYALVFGKSLLKNFGRSNEWTRFFEILFAVIAIIVLILIVTIGMTDLRDRWLLPFLFLLPIYLCLKMEVAGITAADFGKRFFYVPLVMMVVIPALLLTRTIFPMLFGAYDHYNTPYPAFVRQILASEGKRPGLMLTNGWLPAGNLHLQLPDVPAMSLFFPNLKADYQWSANKPILIVWRPGKDNGVMPRELSNWLRDTLGSQYATPDIKLTDVQYIHGKPGDMASFAYAWVYPK</sequence>
<feature type="domain" description="Glycosyltransferase RgtA/B/C/D-like" evidence="9">
    <location>
        <begin position="55"/>
        <end position="216"/>
    </location>
</feature>
<dbReference type="InterPro" id="IPR050297">
    <property type="entry name" value="LipidA_mod_glycosyltrf_83"/>
</dbReference>
<evidence type="ECO:0000256" key="2">
    <source>
        <dbReference type="ARBA" id="ARBA00022475"/>
    </source>
</evidence>
<keyword evidence="4 10" id="KW-0808">Transferase</keyword>
<name>A0A1C3TZ84_9HYPH</name>
<protein>
    <submittedName>
        <fullName evidence="10">Dolichyl-phosphate-mannose-protein mannosyltransferase</fullName>
    </submittedName>
</protein>
<dbReference type="PANTHER" id="PTHR33908">
    <property type="entry name" value="MANNOSYLTRANSFERASE YKCB-RELATED"/>
    <property type="match status" value="1"/>
</dbReference>
<dbReference type="GO" id="GO:0005886">
    <property type="term" value="C:plasma membrane"/>
    <property type="evidence" value="ECO:0007669"/>
    <property type="project" value="UniProtKB-SubCell"/>
</dbReference>
<keyword evidence="2" id="KW-1003">Cell membrane</keyword>
<keyword evidence="5 8" id="KW-0812">Transmembrane</keyword>
<feature type="transmembrane region" description="Helical" evidence="8">
    <location>
        <begin position="104"/>
        <end position="121"/>
    </location>
</feature>
<feature type="transmembrane region" description="Helical" evidence="8">
    <location>
        <begin position="171"/>
        <end position="187"/>
    </location>
</feature>
<evidence type="ECO:0000313" key="11">
    <source>
        <dbReference type="Proteomes" id="UP000199205"/>
    </source>
</evidence>
<reference evidence="10 11" key="1">
    <citation type="submission" date="2016-08" db="EMBL/GenBank/DDBJ databases">
        <authorList>
            <person name="Seilhamer J.J."/>
        </authorList>
    </citation>
    <scope>NUCLEOTIDE SEQUENCE [LARGE SCALE GENOMIC DNA]</scope>
    <source>
        <strain evidence="10 11">P1-7</strain>
    </source>
</reference>
<proteinExistence type="predicted"/>
<dbReference type="EMBL" id="FMAF01000001">
    <property type="protein sequence ID" value="SCB08550.1"/>
    <property type="molecule type" value="Genomic_DNA"/>
</dbReference>
<feature type="transmembrane region" description="Helical" evidence="8">
    <location>
        <begin position="287"/>
        <end position="309"/>
    </location>
</feature>
<feature type="transmembrane region" description="Helical" evidence="8">
    <location>
        <begin position="345"/>
        <end position="370"/>
    </location>
</feature>
<evidence type="ECO:0000256" key="5">
    <source>
        <dbReference type="ARBA" id="ARBA00022692"/>
    </source>
</evidence>
<dbReference type="Pfam" id="PF13231">
    <property type="entry name" value="PMT_2"/>
    <property type="match status" value="1"/>
</dbReference>
<dbReference type="AlphaFoldDB" id="A0A1C3TZ84"/>
<gene>
    <name evidence="10" type="ORF">GA0061101_101232</name>
</gene>
<evidence type="ECO:0000256" key="1">
    <source>
        <dbReference type="ARBA" id="ARBA00004651"/>
    </source>
</evidence>
<dbReference type="Proteomes" id="UP000199205">
    <property type="component" value="Unassembled WGS sequence"/>
</dbReference>
<accession>A0A1C3TZ84</accession>
<dbReference type="InterPro" id="IPR038731">
    <property type="entry name" value="RgtA/B/C-like"/>
</dbReference>
<evidence type="ECO:0000256" key="3">
    <source>
        <dbReference type="ARBA" id="ARBA00022676"/>
    </source>
</evidence>
<evidence type="ECO:0000256" key="8">
    <source>
        <dbReference type="SAM" id="Phobius"/>
    </source>
</evidence>
<dbReference type="GO" id="GO:0009103">
    <property type="term" value="P:lipopolysaccharide biosynthetic process"/>
    <property type="evidence" value="ECO:0007669"/>
    <property type="project" value="UniProtKB-ARBA"/>
</dbReference>
<organism evidence="10 11">
    <name type="scientific">Rhizobium lusitanum</name>
    <dbReference type="NCBI Taxonomy" id="293958"/>
    <lineage>
        <taxon>Bacteria</taxon>
        <taxon>Pseudomonadati</taxon>
        <taxon>Pseudomonadota</taxon>
        <taxon>Alphaproteobacteria</taxon>
        <taxon>Hyphomicrobiales</taxon>
        <taxon>Rhizobiaceae</taxon>
        <taxon>Rhizobium/Agrobacterium group</taxon>
        <taxon>Rhizobium</taxon>
    </lineage>
</organism>
<feature type="transmembrane region" description="Helical" evidence="8">
    <location>
        <begin position="315"/>
        <end position="333"/>
    </location>
</feature>
<dbReference type="PANTHER" id="PTHR33908:SF11">
    <property type="entry name" value="MEMBRANE PROTEIN"/>
    <property type="match status" value="1"/>
</dbReference>
<evidence type="ECO:0000256" key="4">
    <source>
        <dbReference type="ARBA" id="ARBA00022679"/>
    </source>
</evidence>
<evidence type="ECO:0000256" key="7">
    <source>
        <dbReference type="ARBA" id="ARBA00023136"/>
    </source>
</evidence>
<evidence type="ECO:0000259" key="9">
    <source>
        <dbReference type="Pfam" id="PF13231"/>
    </source>
</evidence>
<evidence type="ECO:0000256" key="6">
    <source>
        <dbReference type="ARBA" id="ARBA00022989"/>
    </source>
</evidence>
<keyword evidence="3 10" id="KW-0328">Glycosyltransferase</keyword>
<keyword evidence="6 8" id="KW-1133">Transmembrane helix</keyword>
<feature type="transmembrane region" description="Helical" evidence="8">
    <location>
        <begin position="12"/>
        <end position="30"/>
    </location>
</feature>
<evidence type="ECO:0000313" key="10">
    <source>
        <dbReference type="EMBL" id="SCB08550.1"/>
    </source>
</evidence>
<dbReference type="GO" id="GO:0016763">
    <property type="term" value="F:pentosyltransferase activity"/>
    <property type="evidence" value="ECO:0007669"/>
    <property type="project" value="TreeGrafter"/>
</dbReference>
<feature type="transmembrane region" description="Helical" evidence="8">
    <location>
        <begin position="61"/>
        <end position="92"/>
    </location>
</feature>
<dbReference type="RefSeq" id="WP_092572847.1">
    <property type="nucleotide sequence ID" value="NZ_FMAF01000001.1"/>
</dbReference>
<dbReference type="OrthoDB" id="9153955at2"/>
<keyword evidence="7 8" id="KW-0472">Membrane</keyword>
<comment type="subcellular location">
    <subcellularLocation>
        <location evidence="1">Cell membrane</location>
        <topology evidence="1">Multi-pass membrane protein</topology>
    </subcellularLocation>
</comment>
<feature type="transmembrane region" description="Helical" evidence="8">
    <location>
        <begin position="251"/>
        <end position="275"/>
    </location>
</feature>